<reference evidence="2" key="1">
    <citation type="journal article" date="2021" name="PeerJ">
        <title>Extensive microbial diversity within the chicken gut microbiome revealed by metagenomics and culture.</title>
        <authorList>
            <person name="Gilroy R."/>
            <person name="Ravi A."/>
            <person name="Getino M."/>
            <person name="Pursley I."/>
            <person name="Horton D.L."/>
            <person name="Alikhan N.F."/>
            <person name="Baker D."/>
            <person name="Gharbi K."/>
            <person name="Hall N."/>
            <person name="Watson M."/>
            <person name="Adriaenssens E.M."/>
            <person name="Foster-Nyarko E."/>
            <person name="Jarju S."/>
            <person name="Secka A."/>
            <person name="Antonio M."/>
            <person name="Oren A."/>
            <person name="Chaudhuri R.R."/>
            <person name="La Ragione R."/>
            <person name="Hildebrand F."/>
            <person name="Pallen M.J."/>
        </authorList>
    </citation>
    <scope>NUCLEOTIDE SEQUENCE</scope>
    <source>
        <strain evidence="2">ChiHjej12B11-14209</strain>
    </source>
</reference>
<gene>
    <name evidence="2" type="ORF">IAA19_04885</name>
</gene>
<dbReference type="InterPro" id="IPR000182">
    <property type="entry name" value="GNAT_dom"/>
</dbReference>
<accession>A0A9D2EZL2</accession>
<dbReference type="AlphaFoldDB" id="A0A9D2EZL2"/>
<evidence type="ECO:0000313" key="3">
    <source>
        <dbReference type="Proteomes" id="UP000824062"/>
    </source>
</evidence>
<organism evidence="2 3">
    <name type="scientific">Candidatus Olsenella pullistercoris</name>
    <dbReference type="NCBI Taxonomy" id="2838712"/>
    <lineage>
        <taxon>Bacteria</taxon>
        <taxon>Bacillati</taxon>
        <taxon>Actinomycetota</taxon>
        <taxon>Coriobacteriia</taxon>
        <taxon>Coriobacteriales</taxon>
        <taxon>Atopobiaceae</taxon>
        <taxon>Olsenella</taxon>
    </lineage>
</organism>
<proteinExistence type="predicted"/>
<dbReference type="GO" id="GO:0016747">
    <property type="term" value="F:acyltransferase activity, transferring groups other than amino-acyl groups"/>
    <property type="evidence" value="ECO:0007669"/>
    <property type="project" value="InterPro"/>
</dbReference>
<dbReference type="Proteomes" id="UP000824062">
    <property type="component" value="Unassembled WGS sequence"/>
</dbReference>
<name>A0A9D2EZL2_9ACTN</name>
<evidence type="ECO:0000259" key="1">
    <source>
        <dbReference type="PROSITE" id="PS51186"/>
    </source>
</evidence>
<dbReference type="InterPro" id="IPR016181">
    <property type="entry name" value="Acyl_CoA_acyltransferase"/>
</dbReference>
<evidence type="ECO:0000313" key="2">
    <source>
        <dbReference type="EMBL" id="HIZ46337.1"/>
    </source>
</evidence>
<dbReference type="Pfam" id="PF00583">
    <property type="entry name" value="Acetyltransf_1"/>
    <property type="match status" value="1"/>
</dbReference>
<reference evidence="2" key="2">
    <citation type="submission" date="2021-04" db="EMBL/GenBank/DDBJ databases">
        <authorList>
            <person name="Gilroy R."/>
        </authorList>
    </citation>
    <scope>NUCLEOTIDE SEQUENCE</scope>
    <source>
        <strain evidence="2">ChiHjej12B11-14209</strain>
    </source>
</reference>
<dbReference type="Gene3D" id="3.40.630.30">
    <property type="match status" value="1"/>
</dbReference>
<dbReference type="PROSITE" id="PS51186">
    <property type="entry name" value="GNAT"/>
    <property type="match status" value="1"/>
</dbReference>
<protein>
    <submittedName>
        <fullName evidence="2">GNAT family N-acetyltransferase</fullName>
    </submittedName>
</protein>
<dbReference type="EMBL" id="DXBM01000044">
    <property type="protein sequence ID" value="HIZ46337.1"/>
    <property type="molecule type" value="Genomic_DNA"/>
</dbReference>
<sequence length="162" mass="18001">MDSIRPASAADLESICRIYDAAREFMHAHGNPTQWPGDYPGLVDAEEDLERGALYVLDEGAGPVAAMSALPGPDATYDVIEGEPWLNDEPYWVMHRLAVLEAGHGAGTRMLSWLCGLHDNLRADTHADNRPMQRTFERCGFVRRGTIYVEDGTPRIAYHYVA</sequence>
<comment type="caution">
    <text evidence="2">The sequence shown here is derived from an EMBL/GenBank/DDBJ whole genome shotgun (WGS) entry which is preliminary data.</text>
</comment>
<dbReference type="SUPFAM" id="SSF55729">
    <property type="entry name" value="Acyl-CoA N-acyltransferases (Nat)"/>
    <property type="match status" value="1"/>
</dbReference>
<feature type="domain" description="N-acetyltransferase" evidence="1">
    <location>
        <begin position="2"/>
        <end position="162"/>
    </location>
</feature>